<dbReference type="GeneID" id="37011053"/>
<dbReference type="AlphaFoldDB" id="A0A316UBF7"/>
<evidence type="ECO:0000313" key="1">
    <source>
        <dbReference type="EMBL" id="PWN22492.1"/>
    </source>
</evidence>
<evidence type="ECO:0000313" key="2">
    <source>
        <dbReference type="Proteomes" id="UP000245942"/>
    </source>
</evidence>
<gene>
    <name evidence="1" type="ORF">BCV69DRAFT_145472</name>
</gene>
<dbReference type="RefSeq" id="XP_025349652.1">
    <property type="nucleotide sequence ID" value="XM_025489319.1"/>
</dbReference>
<keyword evidence="2" id="KW-1185">Reference proteome</keyword>
<name>A0A316UBF7_9BASI</name>
<dbReference type="EMBL" id="KZ819323">
    <property type="protein sequence ID" value="PWN22492.1"/>
    <property type="molecule type" value="Genomic_DNA"/>
</dbReference>
<reference evidence="1 2" key="1">
    <citation type="journal article" date="2018" name="Mol. Biol. Evol.">
        <title>Broad Genomic Sampling Reveals a Smut Pathogenic Ancestry of the Fungal Clade Ustilaginomycotina.</title>
        <authorList>
            <person name="Kijpornyongpan T."/>
            <person name="Mondo S.J."/>
            <person name="Barry K."/>
            <person name="Sandor L."/>
            <person name="Lee J."/>
            <person name="Lipzen A."/>
            <person name="Pangilinan J."/>
            <person name="LaButti K."/>
            <person name="Hainaut M."/>
            <person name="Henrissat B."/>
            <person name="Grigoriev I.V."/>
            <person name="Spatafora J.W."/>
            <person name="Aime M.C."/>
        </authorList>
    </citation>
    <scope>NUCLEOTIDE SEQUENCE [LARGE SCALE GENOMIC DNA]</scope>
    <source>
        <strain evidence="1 2">MCA 4718</strain>
    </source>
</reference>
<organism evidence="1 2">
    <name type="scientific">Pseudomicrostroma glucosiphilum</name>
    <dbReference type="NCBI Taxonomy" id="1684307"/>
    <lineage>
        <taxon>Eukaryota</taxon>
        <taxon>Fungi</taxon>
        <taxon>Dikarya</taxon>
        <taxon>Basidiomycota</taxon>
        <taxon>Ustilaginomycotina</taxon>
        <taxon>Exobasidiomycetes</taxon>
        <taxon>Microstromatales</taxon>
        <taxon>Microstromatales incertae sedis</taxon>
        <taxon>Pseudomicrostroma</taxon>
    </lineage>
</organism>
<dbReference type="Proteomes" id="UP000245942">
    <property type="component" value="Unassembled WGS sequence"/>
</dbReference>
<sequence length="161" mass="18197">MVLLMRSECTAQIARVDSKAKKDITRNVVLLRRWWSVASATFVPRLIGRKDDSRGRALFPLRSPRSASIHLPPFRRYVDCPSPLPPILATNFLQQDRNTSLHAIRTRSTQPLYHLTLQVAAHQASSVTPSRCQVAPGHFRRRKNGLAQTLRGPDLAFSNIH</sequence>
<protein>
    <submittedName>
        <fullName evidence="1">Uncharacterized protein</fullName>
    </submittedName>
</protein>
<accession>A0A316UBF7</accession>
<proteinExistence type="predicted"/>